<evidence type="ECO:0000256" key="1">
    <source>
        <dbReference type="ARBA" id="ARBA00004680"/>
    </source>
</evidence>
<dbReference type="NCBIfam" id="TIGR00419">
    <property type="entry name" value="tim"/>
    <property type="match status" value="1"/>
</dbReference>
<dbReference type="AlphaFoldDB" id="A0A7W3U230"/>
<dbReference type="InterPro" id="IPR000652">
    <property type="entry name" value="Triosephosphate_isomerase"/>
</dbReference>
<evidence type="ECO:0000256" key="9">
    <source>
        <dbReference type="RuleBase" id="RU363013"/>
    </source>
</evidence>
<evidence type="ECO:0000256" key="2">
    <source>
        <dbReference type="ARBA" id="ARBA00004939"/>
    </source>
</evidence>
<feature type="binding site" evidence="8">
    <location>
        <begin position="9"/>
        <end position="11"/>
    </location>
    <ligand>
        <name>substrate</name>
    </ligand>
</feature>
<evidence type="ECO:0000256" key="8">
    <source>
        <dbReference type="HAMAP-Rule" id="MF_00147"/>
    </source>
</evidence>
<dbReference type="RefSeq" id="WP_182668273.1">
    <property type="nucleotide sequence ID" value="NZ_JACHTE010000002.1"/>
</dbReference>
<dbReference type="SUPFAM" id="SSF51351">
    <property type="entry name" value="Triosephosphate isomerase (TIM)"/>
    <property type="match status" value="1"/>
</dbReference>
<dbReference type="PROSITE" id="PS00171">
    <property type="entry name" value="TIM_1"/>
    <property type="match status" value="1"/>
</dbReference>
<feature type="active site" description="Electrophile" evidence="8">
    <location>
        <position position="94"/>
    </location>
</feature>
<evidence type="ECO:0000256" key="7">
    <source>
        <dbReference type="ARBA" id="ARBA00023235"/>
    </source>
</evidence>
<proteinExistence type="inferred from homology"/>
<reference evidence="10 11" key="1">
    <citation type="submission" date="2020-07" db="EMBL/GenBank/DDBJ databases">
        <authorList>
            <person name="Xu S."/>
            <person name="Li A."/>
        </authorList>
    </citation>
    <scope>NUCLEOTIDE SEQUENCE [LARGE SCALE GENOMIC DNA]</scope>
    <source>
        <strain evidence="10 11">SG-8</strain>
    </source>
</reference>
<feature type="active site" description="Proton acceptor" evidence="8">
    <location>
        <position position="166"/>
    </location>
</feature>
<feature type="binding site" evidence="8">
    <location>
        <begin position="232"/>
        <end position="233"/>
    </location>
    <ligand>
        <name>substrate</name>
    </ligand>
</feature>
<dbReference type="GO" id="GO:0006094">
    <property type="term" value="P:gluconeogenesis"/>
    <property type="evidence" value="ECO:0007669"/>
    <property type="project" value="UniProtKB-UniRule"/>
</dbReference>
<comment type="catalytic activity">
    <reaction evidence="8 9">
        <text>D-glyceraldehyde 3-phosphate = dihydroxyacetone phosphate</text>
        <dbReference type="Rhea" id="RHEA:18585"/>
        <dbReference type="ChEBI" id="CHEBI:57642"/>
        <dbReference type="ChEBI" id="CHEBI:59776"/>
        <dbReference type="EC" id="5.3.1.1"/>
    </reaction>
</comment>
<evidence type="ECO:0000313" key="10">
    <source>
        <dbReference type="EMBL" id="MBB1087478.1"/>
    </source>
</evidence>
<keyword evidence="5 8" id="KW-0963">Cytoplasm</keyword>
<dbReference type="CDD" id="cd00311">
    <property type="entry name" value="TIM"/>
    <property type="match status" value="1"/>
</dbReference>
<dbReference type="InterPro" id="IPR013785">
    <property type="entry name" value="Aldolase_TIM"/>
</dbReference>
<organism evidence="10 11">
    <name type="scientific">Marilutibacter penaei</name>
    <dbReference type="NCBI Taxonomy" id="2759900"/>
    <lineage>
        <taxon>Bacteria</taxon>
        <taxon>Pseudomonadati</taxon>
        <taxon>Pseudomonadota</taxon>
        <taxon>Gammaproteobacteria</taxon>
        <taxon>Lysobacterales</taxon>
        <taxon>Lysobacteraceae</taxon>
        <taxon>Marilutibacter</taxon>
    </lineage>
</organism>
<dbReference type="GO" id="GO:0004807">
    <property type="term" value="F:triose-phosphate isomerase activity"/>
    <property type="evidence" value="ECO:0007669"/>
    <property type="project" value="UniProtKB-UniRule"/>
</dbReference>
<comment type="pathway">
    <text evidence="2">Carbohydrate metabolism; erythritol degradation.</text>
</comment>
<dbReference type="Proteomes" id="UP000552587">
    <property type="component" value="Unassembled WGS sequence"/>
</dbReference>
<sequence length="256" mass="26990">MRRRIVAGNWKLHGDRRFAAALLDAVAAVPAPGGVERVILPPLTYLGELVHAYGRQGLDFGSQDVSAYNQGAYTGEVSADMLLDVGAKYGLVGHSERRQYHGEDSQWVARKFMAARAAGLVPILCVGESLGERERGQTEWRIEEQLAPVLELGGVDAFDGAVIAYEPVWAIGTGKTASPEQAQQVHAFIRSEIAARDARIAGSLPILYGGSVKAGNAAELFSQPDVDGGLIGGASLVAADFNAIVSAAAPGTHQES</sequence>
<evidence type="ECO:0000256" key="6">
    <source>
        <dbReference type="ARBA" id="ARBA00023152"/>
    </source>
</evidence>
<comment type="subcellular location">
    <subcellularLocation>
        <location evidence="8 9">Cytoplasm</location>
    </subcellularLocation>
</comment>
<dbReference type="EC" id="5.3.1.1" evidence="8 9"/>
<feature type="binding site" evidence="8">
    <location>
        <position position="211"/>
    </location>
    <ligand>
        <name>substrate</name>
    </ligand>
</feature>
<accession>A0A7W3U230</accession>
<dbReference type="EMBL" id="JACHTE010000002">
    <property type="protein sequence ID" value="MBB1087478.1"/>
    <property type="molecule type" value="Genomic_DNA"/>
</dbReference>
<evidence type="ECO:0000256" key="5">
    <source>
        <dbReference type="ARBA" id="ARBA00022490"/>
    </source>
</evidence>
<keyword evidence="6 8" id="KW-0324">Glycolysis</keyword>
<dbReference type="FunFam" id="3.20.20.70:FF:000016">
    <property type="entry name" value="Triosephosphate isomerase"/>
    <property type="match status" value="1"/>
</dbReference>
<dbReference type="GO" id="GO:0019563">
    <property type="term" value="P:glycerol catabolic process"/>
    <property type="evidence" value="ECO:0007669"/>
    <property type="project" value="TreeGrafter"/>
</dbReference>
<comment type="similarity">
    <text evidence="3 8 9">Belongs to the triosephosphate isomerase family.</text>
</comment>
<keyword evidence="4 8" id="KW-0312">Gluconeogenesis</keyword>
<comment type="pathway">
    <text evidence="8 9">Carbohydrate biosynthesis; gluconeogenesis.</text>
</comment>
<comment type="subunit">
    <text evidence="8 9">Homodimer.</text>
</comment>
<dbReference type="GO" id="GO:0006096">
    <property type="term" value="P:glycolytic process"/>
    <property type="evidence" value="ECO:0007669"/>
    <property type="project" value="UniProtKB-UniRule"/>
</dbReference>
<dbReference type="InterPro" id="IPR020861">
    <property type="entry name" value="Triosephosphate_isomerase_AS"/>
</dbReference>
<comment type="function">
    <text evidence="8">Involved in the gluconeogenesis. Catalyzes stereospecifically the conversion of dihydroxyacetone phosphate (DHAP) to D-glyceraldehyde-3-phosphate (G3P).</text>
</comment>
<name>A0A7W3U230_9GAMM</name>
<keyword evidence="7 8" id="KW-0413">Isomerase</keyword>
<evidence type="ECO:0000256" key="3">
    <source>
        <dbReference type="ARBA" id="ARBA00007422"/>
    </source>
</evidence>
<dbReference type="Pfam" id="PF00121">
    <property type="entry name" value="TIM"/>
    <property type="match status" value="1"/>
</dbReference>
<protein>
    <recommendedName>
        <fullName evidence="8 9">Triosephosphate isomerase</fullName>
        <shortName evidence="8">TIM</shortName>
        <shortName evidence="8">TPI</shortName>
        <ecNumber evidence="8 9">5.3.1.1</ecNumber>
    </recommendedName>
    <alternativeName>
        <fullName evidence="8">Triose-phosphate isomerase</fullName>
    </alternativeName>
</protein>
<evidence type="ECO:0000313" key="11">
    <source>
        <dbReference type="Proteomes" id="UP000552587"/>
    </source>
</evidence>
<dbReference type="InterPro" id="IPR022896">
    <property type="entry name" value="TrioseP_Isoase_bac/euk"/>
</dbReference>
<dbReference type="PANTHER" id="PTHR21139">
    <property type="entry name" value="TRIOSEPHOSPHATE ISOMERASE"/>
    <property type="match status" value="1"/>
</dbReference>
<comment type="pathway">
    <text evidence="1 8 9">Carbohydrate degradation; glycolysis; D-glyceraldehyde 3-phosphate from glycerone phosphate: step 1/1.</text>
</comment>
<dbReference type="InterPro" id="IPR035990">
    <property type="entry name" value="TIM_sf"/>
</dbReference>
<feature type="binding site" evidence="8">
    <location>
        <position position="172"/>
    </location>
    <ligand>
        <name>substrate</name>
    </ligand>
</feature>
<keyword evidence="11" id="KW-1185">Reference proteome</keyword>
<dbReference type="UniPathway" id="UPA00138"/>
<dbReference type="GO" id="GO:0046166">
    <property type="term" value="P:glyceraldehyde-3-phosphate biosynthetic process"/>
    <property type="evidence" value="ECO:0007669"/>
    <property type="project" value="TreeGrafter"/>
</dbReference>
<evidence type="ECO:0000256" key="4">
    <source>
        <dbReference type="ARBA" id="ARBA00022432"/>
    </source>
</evidence>
<dbReference type="UniPathway" id="UPA00109">
    <property type="reaction ID" value="UER00189"/>
</dbReference>
<dbReference type="GO" id="GO:0005829">
    <property type="term" value="C:cytosol"/>
    <property type="evidence" value="ECO:0007669"/>
    <property type="project" value="TreeGrafter"/>
</dbReference>
<dbReference type="PANTHER" id="PTHR21139:SF42">
    <property type="entry name" value="TRIOSEPHOSPHATE ISOMERASE"/>
    <property type="match status" value="1"/>
</dbReference>
<comment type="caution">
    <text evidence="10">The sequence shown here is derived from an EMBL/GenBank/DDBJ whole genome shotgun (WGS) entry which is preliminary data.</text>
</comment>
<dbReference type="Gene3D" id="3.20.20.70">
    <property type="entry name" value="Aldolase class I"/>
    <property type="match status" value="1"/>
</dbReference>
<gene>
    <name evidence="8" type="primary">tpiA</name>
    <name evidence="10" type="ORF">H4F99_03125</name>
</gene>
<dbReference type="HAMAP" id="MF_00147_B">
    <property type="entry name" value="TIM_B"/>
    <property type="match status" value="1"/>
</dbReference>
<dbReference type="PROSITE" id="PS51440">
    <property type="entry name" value="TIM_2"/>
    <property type="match status" value="1"/>
</dbReference>